<dbReference type="GO" id="GO:0016616">
    <property type="term" value="F:oxidoreductase activity, acting on the CH-OH group of donors, NAD or NADP as acceptor"/>
    <property type="evidence" value="ECO:0007669"/>
    <property type="project" value="UniProtKB-ARBA"/>
</dbReference>
<dbReference type="GO" id="GO:0004792">
    <property type="term" value="F:thiosulfate-cyanide sulfurtransferase activity"/>
    <property type="evidence" value="ECO:0007669"/>
    <property type="project" value="TreeGrafter"/>
</dbReference>
<proteinExistence type="predicted"/>
<dbReference type="PROSITE" id="PS00065">
    <property type="entry name" value="D_2_HYDROXYACID_DH_1"/>
    <property type="match status" value="1"/>
</dbReference>
<dbReference type="Pfam" id="PF00899">
    <property type="entry name" value="ThiF"/>
    <property type="match status" value="1"/>
</dbReference>
<evidence type="ECO:0000313" key="2">
    <source>
        <dbReference type="EMBL" id="QEX21935.1"/>
    </source>
</evidence>
<dbReference type="Gene3D" id="3.40.50.720">
    <property type="entry name" value="NAD(P)-binding Rossmann-like Domain"/>
    <property type="match status" value="1"/>
</dbReference>
<feature type="domain" description="THIF-type NAD/FAD binding fold" evidence="1">
    <location>
        <begin position="16"/>
        <end position="177"/>
    </location>
</feature>
<dbReference type="InterPro" id="IPR035985">
    <property type="entry name" value="Ubiquitin-activating_enz"/>
</dbReference>
<evidence type="ECO:0000313" key="3">
    <source>
        <dbReference type="Proteomes" id="UP000325797"/>
    </source>
</evidence>
<dbReference type="InterPro" id="IPR045886">
    <property type="entry name" value="ThiF/MoeB/HesA"/>
</dbReference>
<name>A0A5J6MZ98_9PROT</name>
<dbReference type="GO" id="GO:0005737">
    <property type="term" value="C:cytoplasm"/>
    <property type="evidence" value="ECO:0007669"/>
    <property type="project" value="TreeGrafter"/>
</dbReference>
<dbReference type="PANTHER" id="PTHR10953">
    <property type="entry name" value="UBIQUITIN-ACTIVATING ENZYME E1"/>
    <property type="match status" value="1"/>
</dbReference>
<dbReference type="KEGG" id="hadh:FRZ61_18640"/>
<organism evidence="2 3">
    <name type="scientific">Hypericibacter adhaerens</name>
    <dbReference type="NCBI Taxonomy" id="2602016"/>
    <lineage>
        <taxon>Bacteria</taxon>
        <taxon>Pseudomonadati</taxon>
        <taxon>Pseudomonadota</taxon>
        <taxon>Alphaproteobacteria</taxon>
        <taxon>Rhodospirillales</taxon>
        <taxon>Dongiaceae</taxon>
        <taxon>Hypericibacter</taxon>
    </lineage>
</organism>
<evidence type="ECO:0000259" key="1">
    <source>
        <dbReference type="Pfam" id="PF00899"/>
    </source>
</evidence>
<keyword evidence="3" id="KW-1185">Reference proteome</keyword>
<dbReference type="PANTHER" id="PTHR10953:SF102">
    <property type="entry name" value="ADENYLYLTRANSFERASE AND SULFURTRANSFERASE MOCS3"/>
    <property type="match status" value="1"/>
</dbReference>
<dbReference type="RefSeq" id="WP_151116865.1">
    <property type="nucleotide sequence ID" value="NZ_CP042582.1"/>
</dbReference>
<dbReference type="GO" id="GO:0016779">
    <property type="term" value="F:nucleotidyltransferase activity"/>
    <property type="evidence" value="ECO:0007669"/>
    <property type="project" value="TreeGrafter"/>
</dbReference>
<accession>A0A5J6MZ98</accession>
<dbReference type="AlphaFoldDB" id="A0A5J6MZ98"/>
<dbReference type="SUPFAM" id="SSF69572">
    <property type="entry name" value="Activating enzymes of the ubiquitin-like proteins"/>
    <property type="match status" value="1"/>
</dbReference>
<dbReference type="InterPro" id="IPR029752">
    <property type="entry name" value="D-isomer_DH_CS1"/>
</dbReference>
<dbReference type="OrthoDB" id="9804286at2"/>
<dbReference type="Proteomes" id="UP000325797">
    <property type="component" value="Chromosome"/>
</dbReference>
<dbReference type="InterPro" id="IPR000594">
    <property type="entry name" value="ThiF_NAD_FAD-bd"/>
</dbReference>
<protein>
    <recommendedName>
        <fullName evidence="1">THIF-type NAD/FAD binding fold domain-containing protein</fullName>
    </recommendedName>
</protein>
<dbReference type="GO" id="GO:0008641">
    <property type="term" value="F:ubiquitin-like modifier activating enzyme activity"/>
    <property type="evidence" value="ECO:0007669"/>
    <property type="project" value="InterPro"/>
</dbReference>
<dbReference type="EMBL" id="CP042582">
    <property type="protein sequence ID" value="QEX21935.1"/>
    <property type="molecule type" value="Genomic_DNA"/>
</dbReference>
<sequence>MTDGRYLRHSAIDWFTQDALKAARIAVIGAGAVGNEVMKNLALLGVGIIDVFDPDTIEEHNLTRSVLFRDSDIGQTKASVAAQRVQELDPGVRANAYVGDFWKTLTFDLLNATTTIFCCVDNFEARIRCNTLAYLAKKDLVVVGLDSRYGSVELFPFGSGQQGGCYECALPPSVYQKISKRYSCGWLKKASFIEGKIPTTIITASAASSVAVSLGLRFGGATEAQSAKILIDTIAGTSSRNTVGINPECPCCQRLPETARLLASDRLIVDEKLALDAEIAIEASEPILVSYTVDGSETIVWESASKFDDTFPATISERPDDVILDIRDHFTLGEIVGRFSGRSMPCKFLVCRTEPPLIVEMRGGNA</sequence>
<reference evidence="2 3" key="1">
    <citation type="submission" date="2019-08" db="EMBL/GenBank/DDBJ databases">
        <title>Hyperibacter terrae gen. nov., sp. nov. and Hyperibacter viscosus sp. nov., two new members in the family Rhodospirillaceae isolated from the rhizosphere of Hypericum perforatum.</title>
        <authorList>
            <person name="Noviana Z."/>
        </authorList>
    </citation>
    <scope>NUCLEOTIDE SEQUENCE [LARGE SCALE GENOMIC DNA]</scope>
    <source>
        <strain evidence="2 3">R5959</strain>
    </source>
</reference>
<gene>
    <name evidence="2" type="ORF">FRZ61_18640</name>
</gene>